<feature type="repeat" description="PPR" evidence="2">
    <location>
        <begin position="275"/>
        <end position="309"/>
    </location>
</feature>
<dbReference type="Proteomes" id="UP000187609">
    <property type="component" value="Unassembled WGS sequence"/>
</dbReference>
<dbReference type="OrthoDB" id="777957at2759"/>
<dbReference type="InterPro" id="IPR044578">
    <property type="entry name" value="BIR6-like"/>
</dbReference>
<keyword evidence="1" id="KW-0677">Repeat</keyword>
<dbReference type="GO" id="GO:0008380">
    <property type="term" value="P:RNA splicing"/>
    <property type="evidence" value="ECO:0007669"/>
    <property type="project" value="InterPro"/>
</dbReference>
<accession>A0A1J6KUA0</accession>
<gene>
    <name evidence="3" type="ORF">A4A49_31957</name>
</gene>
<protein>
    <submittedName>
        <fullName evidence="3">Pentatricopeptide repeat-containing protein, mitochondrial</fullName>
    </submittedName>
</protein>
<evidence type="ECO:0000313" key="4">
    <source>
        <dbReference type="Proteomes" id="UP000187609"/>
    </source>
</evidence>
<dbReference type="PROSITE" id="PS51375">
    <property type="entry name" value="PPR"/>
    <property type="match status" value="2"/>
</dbReference>
<reference evidence="3" key="1">
    <citation type="submission" date="2016-11" db="EMBL/GenBank/DDBJ databases">
        <title>The genome of Nicotiana attenuata.</title>
        <authorList>
            <person name="Xu S."/>
            <person name="Brockmoeller T."/>
            <person name="Gaquerel E."/>
            <person name="Navarro A."/>
            <person name="Kuhl H."/>
            <person name="Gase K."/>
            <person name="Ling Z."/>
            <person name="Zhou W."/>
            <person name="Kreitzer C."/>
            <person name="Stanke M."/>
            <person name="Tang H."/>
            <person name="Lyons E."/>
            <person name="Pandey P."/>
            <person name="Pandey S.P."/>
            <person name="Timmermann B."/>
            <person name="Baldwin I.T."/>
        </authorList>
    </citation>
    <scope>NUCLEOTIDE SEQUENCE [LARGE SCALE GENOMIC DNA]</scope>
    <source>
        <strain evidence="3">UT</strain>
    </source>
</reference>
<dbReference type="PANTHER" id="PTHR47003:SF3">
    <property type="entry name" value="SMALL RIBOSOMAL SUBUNIT PROTEIN MS81 (RPPR8)"/>
    <property type="match status" value="1"/>
</dbReference>
<feature type="repeat" description="PPR" evidence="2">
    <location>
        <begin position="452"/>
        <end position="486"/>
    </location>
</feature>
<name>A0A1J6KUA0_NICAT</name>
<dbReference type="NCBIfam" id="TIGR00756">
    <property type="entry name" value="PPR"/>
    <property type="match status" value="2"/>
</dbReference>
<organism evidence="3 4">
    <name type="scientific">Nicotiana attenuata</name>
    <name type="common">Coyote tobacco</name>
    <dbReference type="NCBI Taxonomy" id="49451"/>
    <lineage>
        <taxon>Eukaryota</taxon>
        <taxon>Viridiplantae</taxon>
        <taxon>Streptophyta</taxon>
        <taxon>Embryophyta</taxon>
        <taxon>Tracheophyta</taxon>
        <taxon>Spermatophyta</taxon>
        <taxon>Magnoliopsida</taxon>
        <taxon>eudicotyledons</taxon>
        <taxon>Gunneridae</taxon>
        <taxon>Pentapetalae</taxon>
        <taxon>asterids</taxon>
        <taxon>lamiids</taxon>
        <taxon>Solanales</taxon>
        <taxon>Solanaceae</taxon>
        <taxon>Nicotianoideae</taxon>
        <taxon>Nicotianeae</taxon>
        <taxon>Nicotiana</taxon>
    </lineage>
</organism>
<comment type="caution">
    <text evidence="3">The sequence shown here is derived from an EMBL/GenBank/DDBJ whole genome shotgun (WGS) entry which is preliminary data.</text>
</comment>
<dbReference type="InterPro" id="IPR002885">
    <property type="entry name" value="PPR_rpt"/>
</dbReference>
<dbReference type="Pfam" id="PF01535">
    <property type="entry name" value="PPR"/>
    <property type="match status" value="4"/>
</dbReference>
<dbReference type="PANTHER" id="PTHR47003">
    <property type="entry name" value="OS01G0970900 PROTEIN"/>
    <property type="match status" value="1"/>
</dbReference>
<dbReference type="SMR" id="A0A1J6KUA0"/>
<dbReference type="Gramene" id="OIT22673">
    <property type="protein sequence ID" value="OIT22673"/>
    <property type="gene ID" value="A4A49_31957"/>
</dbReference>
<evidence type="ECO:0000256" key="2">
    <source>
        <dbReference type="PROSITE-ProRule" id="PRU00708"/>
    </source>
</evidence>
<dbReference type="Gene3D" id="1.25.40.10">
    <property type="entry name" value="Tetratricopeptide repeat domain"/>
    <property type="match status" value="2"/>
</dbReference>
<evidence type="ECO:0000256" key="1">
    <source>
        <dbReference type="ARBA" id="ARBA00022737"/>
    </source>
</evidence>
<dbReference type="InterPro" id="IPR011990">
    <property type="entry name" value="TPR-like_helical_dom_sf"/>
</dbReference>
<dbReference type="STRING" id="49451.A0A1J6KUA0"/>
<dbReference type="KEGG" id="nau:109217296"/>
<dbReference type="AlphaFoldDB" id="A0A1J6KUA0"/>
<evidence type="ECO:0000313" key="3">
    <source>
        <dbReference type="EMBL" id="OIT22673.1"/>
    </source>
</evidence>
<dbReference type="EMBL" id="MJEQ01003556">
    <property type="protein sequence ID" value="OIT22673.1"/>
    <property type="molecule type" value="Genomic_DNA"/>
</dbReference>
<dbReference type="OMA" id="LYEFAMG"/>
<sequence>MRNQQRWLRLLLRHHSYSRKLITPSPFQVNHSLRSITSPTIPSRASHMLSYQRLTIRNLSTSELAVEHKDSDHQIAVLTDIFSKPNRNSDEIKLDLDSNNVIMTHDLVVKALRSFNTAPDSARRFFNWVLESDSERLSSKVYNYMLGILGSNGFAKEFWDMVEIMKSKGYGVSRGTFNRTIERFEKDKLSGDVKKLKELYGPELADNSSEEVCSRVCKLIRGNVWGDDVEKQLRGLNLEFSSELITVVLEKLECESNKALIFFRWIEESGLFKHNERTFNAMARVLGREESGEKFWRLVDEMKTAGFEMERETYNKVLENFVKRKMIKDAVDLYEFAMVGINKPSSQDCTFLLKKIVVSKELDLDLFSKVLRVFTESGNSLTGANLDAILKSLTSVDRFGECDKILKAMKDVGFTPSLNQQSKIAFHLGSGGKDKDLNEFMNNIESSGNIPNSKTWTSLIGGYCEAGDLVKASDAFEMMVEKEGSSHAGYALELLVSLHCRKRRAIHAFKLVKKMVEEKELCVWHTTYKLLVGKLLAQRGFEEALDVLHLMKSQGYPPFLDPFIKYLSKTGTADDALAFTEAVTVKKFPSTSVFLNLFEAYFKTGRRSEAQDFLAKCPRYIRNHADVLNLFCSMKNQKATATIPAAA</sequence>
<proteinExistence type="predicted"/>
<keyword evidence="4" id="KW-1185">Reference proteome</keyword>